<dbReference type="InParanoid" id="A0A317XXH5"/>
<evidence type="ECO:0008006" key="4">
    <source>
        <dbReference type="Google" id="ProtNLM"/>
    </source>
</evidence>
<dbReference type="AlphaFoldDB" id="A0A317XXH5"/>
<dbReference type="InterPro" id="IPR029058">
    <property type="entry name" value="AB_hydrolase_fold"/>
</dbReference>
<dbReference type="STRING" id="1882483.A0A317XXH5"/>
<organism evidence="2 3">
    <name type="scientific">Testicularia cyperi</name>
    <dbReference type="NCBI Taxonomy" id="1882483"/>
    <lineage>
        <taxon>Eukaryota</taxon>
        <taxon>Fungi</taxon>
        <taxon>Dikarya</taxon>
        <taxon>Basidiomycota</taxon>
        <taxon>Ustilaginomycotina</taxon>
        <taxon>Ustilaginomycetes</taxon>
        <taxon>Ustilaginales</taxon>
        <taxon>Anthracoideaceae</taxon>
        <taxon>Testicularia</taxon>
    </lineage>
</organism>
<proteinExistence type="predicted"/>
<dbReference type="Gene3D" id="3.40.50.1820">
    <property type="entry name" value="alpha/beta hydrolase"/>
    <property type="match status" value="1"/>
</dbReference>
<reference evidence="2 3" key="1">
    <citation type="journal article" date="2018" name="Mol. Biol. Evol.">
        <title>Broad Genomic Sampling Reveals a Smut Pathogenic Ancestry of the Fungal Clade Ustilaginomycotina.</title>
        <authorList>
            <person name="Kijpornyongpan T."/>
            <person name="Mondo S.J."/>
            <person name="Barry K."/>
            <person name="Sandor L."/>
            <person name="Lee J."/>
            <person name="Lipzen A."/>
            <person name="Pangilinan J."/>
            <person name="LaButti K."/>
            <person name="Hainaut M."/>
            <person name="Henrissat B."/>
            <person name="Grigoriev I.V."/>
            <person name="Spatafora J.W."/>
            <person name="Aime M.C."/>
        </authorList>
    </citation>
    <scope>NUCLEOTIDE SEQUENCE [LARGE SCALE GENOMIC DNA]</scope>
    <source>
        <strain evidence="2 3">MCA 3645</strain>
    </source>
</reference>
<dbReference type="SUPFAM" id="SSF53474">
    <property type="entry name" value="alpha/beta-Hydrolases"/>
    <property type="match status" value="1"/>
</dbReference>
<dbReference type="OrthoDB" id="5985073at2759"/>
<name>A0A317XXH5_9BASI</name>
<evidence type="ECO:0000313" key="2">
    <source>
        <dbReference type="EMBL" id="PWZ02523.1"/>
    </source>
</evidence>
<feature type="chain" id="PRO_5016466168" description="Alpha/beta-hydrolase" evidence="1">
    <location>
        <begin position="18"/>
        <end position="472"/>
    </location>
</feature>
<evidence type="ECO:0000256" key="1">
    <source>
        <dbReference type="SAM" id="SignalP"/>
    </source>
</evidence>
<accession>A0A317XXH5</accession>
<dbReference type="PANTHER" id="PTHR35560">
    <property type="entry name" value="BLL0132 PROTEIN"/>
    <property type="match status" value="1"/>
</dbReference>
<dbReference type="Proteomes" id="UP000246740">
    <property type="component" value="Unassembled WGS sequence"/>
</dbReference>
<dbReference type="EMBL" id="KZ819188">
    <property type="protein sequence ID" value="PWZ02523.1"/>
    <property type="molecule type" value="Genomic_DNA"/>
</dbReference>
<keyword evidence="1" id="KW-0732">Signal</keyword>
<keyword evidence="3" id="KW-1185">Reference proteome</keyword>
<sequence>MRASCVLASTLVAAASAATIQSNLSPTQDPGVYPGDDVNPPNGWSTLPNIPGARADNSTLVVGRGNATLMHYIDESYDASKIKRAVIQIHGENRDGWNQWIYADLAAKRAASGGSFSRDEVVVMAPQFFITVDDGAYPFDSTLKTTTVSSESDIAKLTSTSTSRTPQATLRSNMQLKKRQSRPVIVEKISTSQVMIWKTVEWGDGSPAYEPNNSRGAGSFDALDAAVNFFLDRERFPELRKVVVAGFSLGGQLVNRYATFRYNTPDDNRVIYWVSSPNSFVYLTGNRPASIGKDCRRSYADYKYGLNGTLPQYVTKADNELTASQLITRYLSRTVYYLCGVKDRTAGNSDCAANAQGLHHVSKMFHWTNEYLPLLPGSTGVRGKLPSNSLLRWVDQTGHEDWKLINSDPGIELAWLKGFNADGSDATAPPSNGVTAADTPTINAASASAALSLSKAGLAAFVLGVSLLPSLI</sequence>
<dbReference type="PANTHER" id="PTHR35560:SF3">
    <property type="entry name" value="PEPTIDASE S9 PROLYL OLIGOPEPTIDASE CATALYTIC DOMAIN-CONTAINING PROTEIN"/>
    <property type="match status" value="1"/>
</dbReference>
<evidence type="ECO:0000313" key="3">
    <source>
        <dbReference type="Proteomes" id="UP000246740"/>
    </source>
</evidence>
<feature type="signal peptide" evidence="1">
    <location>
        <begin position="1"/>
        <end position="17"/>
    </location>
</feature>
<protein>
    <recommendedName>
        <fullName evidence="4">Alpha/beta-hydrolase</fullName>
    </recommendedName>
</protein>
<gene>
    <name evidence="2" type="ORF">BCV70DRAFT_155851</name>
</gene>